<keyword evidence="1" id="KW-1133">Transmembrane helix</keyword>
<keyword evidence="3" id="KW-1185">Reference proteome</keyword>
<organism evidence="2 3">
    <name type="scientific">Paramicrobacterium chengjingii</name>
    <dbReference type="NCBI Taxonomy" id="2769067"/>
    <lineage>
        <taxon>Bacteria</taxon>
        <taxon>Bacillati</taxon>
        <taxon>Actinomycetota</taxon>
        <taxon>Actinomycetes</taxon>
        <taxon>Micrococcales</taxon>
        <taxon>Microbacteriaceae</taxon>
        <taxon>Paramicrobacterium</taxon>
    </lineage>
</organism>
<feature type="transmembrane region" description="Helical" evidence="1">
    <location>
        <begin position="85"/>
        <end position="103"/>
    </location>
</feature>
<dbReference type="EMBL" id="CP061169">
    <property type="protein sequence ID" value="QPZ37035.1"/>
    <property type="molecule type" value="Genomic_DNA"/>
</dbReference>
<dbReference type="RefSeq" id="WP_166990180.1">
    <property type="nucleotide sequence ID" value="NZ_CP061169.1"/>
</dbReference>
<evidence type="ECO:0000256" key="1">
    <source>
        <dbReference type="SAM" id="Phobius"/>
    </source>
</evidence>
<feature type="transmembrane region" description="Helical" evidence="1">
    <location>
        <begin position="62"/>
        <end position="79"/>
    </location>
</feature>
<evidence type="ECO:0000313" key="3">
    <source>
        <dbReference type="Proteomes" id="UP000662814"/>
    </source>
</evidence>
<gene>
    <name evidence="2" type="ORF">HCR76_09070</name>
</gene>
<protein>
    <submittedName>
        <fullName evidence="2">DUF4233 domain-containing protein</fullName>
    </submittedName>
</protein>
<name>A0ABX6YF54_9MICO</name>
<proteinExistence type="predicted"/>
<sequence>MRRGGVRATLGAIVFSAELLIVFLATLVAYGLNAVDPVTAFVAGGILCVLMVAVIPVLRFRWGVVCGWVLQGVIVATGIVMPQMYVVGGLFLIMWIYCMIVGTRIDREKNHRFEAGES</sequence>
<feature type="transmembrane region" description="Helical" evidence="1">
    <location>
        <begin position="12"/>
        <end position="32"/>
    </location>
</feature>
<accession>A0ABX6YF54</accession>
<dbReference type="InterPro" id="IPR025327">
    <property type="entry name" value="DUF4233"/>
</dbReference>
<keyword evidence="1" id="KW-0472">Membrane</keyword>
<dbReference type="Pfam" id="PF14017">
    <property type="entry name" value="DUF4233"/>
    <property type="match status" value="1"/>
</dbReference>
<reference evidence="2 3" key="1">
    <citation type="submission" date="2020-12" db="EMBL/GenBank/DDBJ databases">
        <title>Microbacterium sp. HY060.</title>
        <authorList>
            <person name="Zhou J."/>
        </authorList>
    </citation>
    <scope>NUCLEOTIDE SEQUENCE [LARGE SCALE GENOMIC DNA]</scope>
    <source>
        <strain evidence="2 3">HY60</strain>
    </source>
</reference>
<keyword evidence="1" id="KW-0812">Transmembrane</keyword>
<feature type="transmembrane region" description="Helical" evidence="1">
    <location>
        <begin position="38"/>
        <end position="55"/>
    </location>
</feature>
<dbReference type="Proteomes" id="UP000662814">
    <property type="component" value="Chromosome"/>
</dbReference>
<evidence type="ECO:0000313" key="2">
    <source>
        <dbReference type="EMBL" id="QPZ37035.1"/>
    </source>
</evidence>